<dbReference type="EMBL" id="LGLK01000057">
    <property type="protein sequence ID" value="KPC18151.1"/>
    <property type="molecule type" value="Genomic_DNA"/>
</dbReference>
<dbReference type="Proteomes" id="UP000037943">
    <property type="component" value="Unassembled WGS sequence"/>
</dbReference>
<evidence type="ECO:0000313" key="1">
    <source>
        <dbReference type="EMBL" id="KPC17192.1"/>
    </source>
</evidence>
<proteinExistence type="predicted"/>
<evidence type="ECO:0000313" key="2">
    <source>
        <dbReference type="EMBL" id="KPC18151.1"/>
    </source>
</evidence>
<accession>A0ABR5KUE8</accession>
<protein>
    <submittedName>
        <fullName evidence="2">Uncharacterized protein</fullName>
    </submittedName>
</protein>
<reference evidence="2 3" key="1">
    <citation type="submission" date="2015-07" db="EMBL/GenBank/DDBJ databases">
        <authorList>
            <person name="O'Brien H.E."/>
            <person name="Thakur S."/>
            <person name="Gong Y."/>
            <person name="Wang P.W."/>
            <person name="Guttman D.S."/>
        </authorList>
    </citation>
    <scope>NUCLEOTIDE SEQUENCE [LARGE SCALE GENOMIC DNA]</scope>
    <source>
        <strain evidence="2 3">107</strain>
    </source>
</reference>
<gene>
    <name evidence="1" type="ORF">AC499_0394</name>
    <name evidence="2" type="ORF">AC499_1353</name>
</gene>
<keyword evidence="3" id="KW-1185">Reference proteome</keyword>
<name>A0ABR5KUE8_PSEAV</name>
<dbReference type="RefSeq" id="WP_147480882.1">
    <property type="nucleotide sequence ID" value="NZ_LGLK01000057.1"/>
</dbReference>
<dbReference type="EMBL" id="LGLK01000057">
    <property type="protein sequence ID" value="KPC17192.1"/>
    <property type="molecule type" value="Genomic_DNA"/>
</dbReference>
<evidence type="ECO:0000313" key="3">
    <source>
        <dbReference type="Proteomes" id="UP000037943"/>
    </source>
</evidence>
<comment type="caution">
    <text evidence="2">The sequence shown here is derived from an EMBL/GenBank/DDBJ whole genome shotgun (WGS) entry which is preliminary data.</text>
</comment>
<organism evidence="2 3">
    <name type="scientific">Pseudomonas amygdali pv. lachrymans</name>
    <name type="common">Pseudomonas syringae pv. lachrymans</name>
    <dbReference type="NCBI Taxonomy" id="53707"/>
    <lineage>
        <taxon>Bacteria</taxon>
        <taxon>Pseudomonadati</taxon>
        <taxon>Pseudomonadota</taxon>
        <taxon>Gammaproteobacteria</taxon>
        <taxon>Pseudomonadales</taxon>
        <taxon>Pseudomonadaceae</taxon>
        <taxon>Pseudomonas</taxon>
        <taxon>Pseudomonas amygdali</taxon>
    </lineage>
</organism>
<sequence>MMANPINEQPLDYQCDNGTRFKATRKDMAEGLEIIKPAGIAELAFAQDMFEFGWYFTSEIQAKLSAFRGFNFTQYATIKTRGQ</sequence>
<reference evidence="2 3" key="2">
    <citation type="submission" date="2015-10" db="EMBL/GenBank/DDBJ databases">
        <title>Comparative genomics and high-throughput reverse genetic screens identify a new phytobacterial MAMP and an Arabidopsis receptor required for immune elicitation.</title>
        <authorList>
            <person name="Mott G.A."/>
            <person name="Thakur S."/>
            <person name="Wang P.W."/>
            <person name="Desveaux D."/>
            <person name="Guttman D.S."/>
        </authorList>
    </citation>
    <scope>NUCLEOTIDE SEQUENCE [LARGE SCALE GENOMIC DNA]</scope>
    <source>
        <strain evidence="2 3">107</strain>
    </source>
</reference>